<dbReference type="EMBL" id="JACHIW010000002">
    <property type="protein sequence ID" value="MBB5158815.1"/>
    <property type="molecule type" value="Genomic_DNA"/>
</dbReference>
<comment type="caution">
    <text evidence="1">The sequence shown here is derived from an EMBL/GenBank/DDBJ whole genome shotgun (WGS) entry which is preliminary data.</text>
</comment>
<protein>
    <submittedName>
        <fullName evidence="1">Uncharacterized protein</fullName>
    </submittedName>
</protein>
<dbReference type="Proteomes" id="UP000584374">
    <property type="component" value="Unassembled WGS sequence"/>
</dbReference>
<dbReference type="InterPro" id="IPR046135">
    <property type="entry name" value="DUF6137"/>
</dbReference>
<dbReference type="Pfam" id="PF19634">
    <property type="entry name" value="DUF6137"/>
    <property type="match status" value="1"/>
</dbReference>
<sequence length="79" mass="8999">MTDLFTDQLVLKCVCEETGEEPADVLADGYVDVDPRDYVGVVHRLEAVFDRTLDLLDTNERRLVLADLRQRVRDAHPDA</sequence>
<evidence type="ECO:0000313" key="2">
    <source>
        <dbReference type="Proteomes" id="UP000584374"/>
    </source>
</evidence>
<dbReference type="RefSeq" id="WP_184730814.1">
    <property type="nucleotide sequence ID" value="NZ_JACHIW010000002.1"/>
</dbReference>
<evidence type="ECO:0000313" key="1">
    <source>
        <dbReference type="EMBL" id="MBB5158815.1"/>
    </source>
</evidence>
<organism evidence="1 2">
    <name type="scientific">Saccharopolyspora phatthalungensis</name>
    <dbReference type="NCBI Taxonomy" id="664693"/>
    <lineage>
        <taxon>Bacteria</taxon>
        <taxon>Bacillati</taxon>
        <taxon>Actinomycetota</taxon>
        <taxon>Actinomycetes</taxon>
        <taxon>Pseudonocardiales</taxon>
        <taxon>Pseudonocardiaceae</taxon>
        <taxon>Saccharopolyspora</taxon>
    </lineage>
</organism>
<accession>A0A840QJ63</accession>
<gene>
    <name evidence="1" type="ORF">BJ970_006414</name>
</gene>
<keyword evidence="2" id="KW-1185">Reference proteome</keyword>
<dbReference type="AlphaFoldDB" id="A0A840QJ63"/>
<reference evidence="1 2" key="1">
    <citation type="submission" date="2020-08" db="EMBL/GenBank/DDBJ databases">
        <title>Sequencing the genomes of 1000 actinobacteria strains.</title>
        <authorList>
            <person name="Klenk H.-P."/>
        </authorList>
    </citation>
    <scope>NUCLEOTIDE SEQUENCE [LARGE SCALE GENOMIC DNA]</scope>
    <source>
        <strain evidence="1 2">DSM 45584</strain>
    </source>
</reference>
<proteinExistence type="predicted"/>
<name>A0A840QJ63_9PSEU</name>